<dbReference type="InParanoid" id="A0A078A737"/>
<evidence type="ECO:0000256" key="7">
    <source>
        <dbReference type="ARBA" id="ARBA00022989"/>
    </source>
</evidence>
<dbReference type="InterPro" id="IPR036388">
    <property type="entry name" value="WH-like_DNA-bd_sf"/>
</dbReference>
<dbReference type="OMA" id="VEHGNKV"/>
<comment type="similarity">
    <text evidence="2">Belongs to the DDRGK1 family.</text>
</comment>
<dbReference type="OrthoDB" id="2285710at2759"/>
<dbReference type="EMBL" id="CCKQ01006073">
    <property type="protein sequence ID" value="CDW77362.1"/>
    <property type="molecule type" value="Genomic_DNA"/>
</dbReference>
<dbReference type="SUPFAM" id="SSF46785">
    <property type="entry name" value="Winged helix' DNA-binding domain"/>
    <property type="match status" value="1"/>
</dbReference>
<evidence type="ECO:0000256" key="5">
    <source>
        <dbReference type="ARBA" id="ARBA00022786"/>
    </source>
</evidence>
<dbReference type="Proteomes" id="UP000039865">
    <property type="component" value="Unassembled WGS sequence"/>
</dbReference>
<sequence length="263" mass="31838">MAQRLQRNRRREDSDDDQGEEEKQQPPNQLELIEQQLNDPDAKLTKKEIQKLQKKHEKEKMKDAMKQQREAEQQRRLEQEHKEEEIENKRKFEEELKLEEERKKKEEEEKKEQEEYNKWKEMFAVEEAGTNEEEGEEYENKLQQFIEFIEIRKVVLFEDLAAEFSLSTKDIIDRIQRLMETGRISGITDDRGKFIHITQQEFDAVARYIKIKGRVSKSDLQTECNRLVRMQPRAEDRAKIQQEQKNLLEKVEKQFIKEEEVKA</sequence>
<dbReference type="SMART" id="SM01128">
    <property type="entry name" value="DDRGK"/>
    <property type="match status" value="1"/>
</dbReference>
<dbReference type="Gene3D" id="1.10.10.10">
    <property type="entry name" value="Winged helix-like DNA-binding domain superfamily/Winged helix DNA-binding domain"/>
    <property type="match status" value="1"/>
</dbReference>
<evidence type="ECO:0000256" key="4">
    <source>
        <dbReference type="ARBA" id="ARBA00022692"/>
    </source>
</evidence>
<organism evidence="10 11">
    <name type="scientific">Stylonychia lemnae</name>
    <name type="common">Ciliate</name>
    <dbReference type="NCBI Taxonomy" id="5949"/>
    <lineage>
        <taxon>Eukaryota</taxon>
        <taxon>Sar</taxon>
        <taxon>Alveolata</taxon>
        <taxon>Ciliophora</taxon>
        <taxon>Intramacronucleata</taxon>
        <taxon>Spirotrichea</taxon>
        <taxon>Stichotrichia</taxon>
        <taxon>Sporadotrichida</taxon>
        <taxon>Oxytrichidae</taxon>
        <taxon>Stylonychinae</taxon>
        <taxon>Stylonychia</taxon>
    </lineage>
</organism>
<comment type="subcellular location">
    <subcellularLocation>
        <location evidence="1">Endoplasmic reticulum membrane</location>
        <topology evidence="1">Single-pass membrane protein</topology>
    </subcellularLocation>
</comment>
<dbReference type="FunFam" id="1.10.10.10:FF:000143">
    <property type="entry name" value="DDRGK domain-containing protein 1"/>
    <property type="match status" value="1"/>
</dbReference>
<evidence type="ECO:0000256" key="6">
    <source>
        <dbReference type="ARBA" id="ARBA00022824"/>
    </source>
</evidence>
<keyword evidence="6" id="KW-0256">Endoplasmic reticulum</keyword>
<evidence type="ECO:0000256" key="1">
    <source>
        <dbReference type="ARBA" id="ARBA00004389"/>
    </source>
</evidence>
<evidence type="ECO:0000256" key="2">
    <source>
        <dbReference type="ARBA" id="ARBA00009829"/>
    </source>
</evidence>
<keyword evidence="8" id="KW-0472">Membrane</keyword>
<gene>
    <name evidence="10" type="primary">Contig11280.g12056</name>
    <name evidence="10" type="ORF">STYLEM_6322</name>
</gene>
<dbReference type="InterPro" id="IPR036390">
    <property type="entry name" value="WH_DNA-bd_sf"/>
</dbReference>
<dbReference type="GO" id="GO:0005789">
    <property type="term" value="C:endoplasmic reticulum membrane"/>
    <property type="evidence" value="ECO:0007669"/>
    <property type="project" value="UniProtKB-SubCell"/>
</dbReference>
<dbReference type="PANTHER" id="PTHR48176:SF1">
    <property type="entry name" value="DDRGK DOMAIN-CONTAINING PROTEIN 1"/>
    <property type="match status" value="1"/>
</dbReference>
<name>A0A078A737_STYLE</name>
<evidence type="ECO:0000313" key="10">
    <source>
        <dbReference type="EMBL" id="CDW77362.1"/>
    </source>
</evidence>
<reference evidence="10 11" key="1">
    <citation type="submission" date="2014-06" db="EMBL/GenBank/DDBJ databases">
        <authorList>
            <person name="Swart Estienne"/>
        </authorList>
    </citation>
    <scope>NUCLEOTIDE SEQUENCE [LARGE SCALE GENOMIC DNA]</scope>
    <source>
        <strain evidence="10 11">130c</strain>
    </source>
</reference>
<protein>
    <recommendedName>
        <fullName evidence="3">DDRGK domain-containing protein 1</fullName>
    </recommendedName>
</protein>
<dbReference type="AlphaFoldDB" id="A0A078A737"/>
<evidence type="ECO:0000256" key="8">
    <source>
        <dbReference type="ARBA" id="ARBA00023136"/>
    </source>
</evidence>
<dbReference type="InterPro" id="IPR019153">
    <property type="entry name" value="DDRGK_dom-contain"/>
</dbReference>
<keyword evidence="7" id="KW-1133">Transmembrane helix</keyword>
<feature type="region of interest" description="Disordered" evidence="9">
    <location>
        <begin position="1"/>
        <end position="93"/>
    </location>
</feature>
<keyword evidence="11" id="KW-1185">Reference proteome</keyword>
<dbReference type="GO" id="GO:0044389">
    <property type="term" value="F:ubiquitin-like protein ligase binding"/>
    <property type="evidence" value="ECO:0007669"/>
    <property type="project" value="TreeGrafter"/>
</dbReference>
<evidence type="ECO:0000256" key="9">
    <source>
        <dbReference type="SAM" id="MobiDB-lite"/>
    </source>
</evidence>
<keyword evidence="4" id="KW-0812">Transmembrane</keyword>
<dbReference type="PANTHER" id="PTHR48176">
    <property type="entry name" value="DDRGK DOMAIN-CONTAINING PROTEIN 1"/>
    <property type="match status" value="1"/>
</dbReference>
<feature type="compositionally biased region" description="Basic and acidic residues" evidence="9">
    <location>
        <begin position="40"/>
        <end position="93"/>
    </location>
</feature>
<proteinExistence type="inferred from homology"/>
<dbReference type="Pfam" id="PF09756">
    <property type="entry name" value="DDRGK"/>
    <property type="match status" value="1"/>
</dbReference>
<evidence type="ECO:0000313" key="11">
    <source>
        <dbReference type="Proteomes" id="UP000039865"/>
    </source>
</evidence>
<evidence type="ECO:0000256" key="3">
    <source>
        <dbReference type="ARBA" id="ARBA00018218"/>
    </source>
</evidence>
<keyword evidence="5" id="KW-0833">Ubl conjugation pathway</keyword>
<dbReference type="InterPro" id="IPR050899">
    <property type="entry name" value="DDRGK_domain-containing"/>
</dbReference>
<accession>A0A078A737</accession>